<organism evidence="2 3">
    <name type="scientific">Clostridium tetanomorphum</name>
    <dbReference type="NCBI Taxonomy" id="1553"/>
    <lineage>
        <taxon>Bacteria</taxon>
        <taxon>Bacillati</taxon>
        <taxon>Bacillota</taxon>
        <taxon>Clostridia</taxon>
        <taxon>Eubacteriales</taxon>
        <taxon>Clostridiaceae</taxon>
        <taxon>Clostridium</taxon>
    </lineage>
</organism>
<keyword evidence="1" id="KW-0175">Coiled coil</keyword>
<protein>
    <submittedName>
        <fullName evidence="2">Uncharacterized protein</fullName>
    </submittedName>
</protein>
<gene>
    <name evidence="2" type="ORF">HGG79_15990</name>
</gene>
<dbReference type="Proteomes" id="UP000563151">
    <property type="component" value="Unassembled WGS sequence"/>
</dbReference>
<comment type="caution">
    <text evidence="2">The sequence shown here is derived from an EMBL/GenBank/DDBJ whole genome shotgun (WGS) entry which is preliminary data.</text>
</comment>
<reference evidence="2 3" key="1">
    <citation type="submission" date="2020-04" db="EMBL/GenBank/DDBJ databases">
        <title>Genomic insights into acetone-butanol-ethanol (ABE) fermentation by sequencing solventogenic clostridia strains.</title>
        <authorList>
            <person name="Brown S."/>
        </authorList>
    </citation>
    <scope>NUCLEOTIDE SEQUENCE [LARGE SCALE GENOMIC DNA]</scope>
    <source>
        <strain evidence="2 3">DJ011</strain>
    </source>
</reference>
<dbReference type="AlphaFoldDB" id="A0A923EE81"/>
<sequence length="259" mass="29226">MRIGATSNTIFNTMGMGLKANIHSKKSMSPLEKQKLQLREQVKKLQESKYSEESKKSSIKGLEKKIEEVEDQLAKEKFTKKTKELEIIKPKDEKVEHQKVTEESSQVINKDVMIGISSATAHAKIGKVAYSVYRQAEARGDTATAERALNYTGSELKKSAEGRRLIERGLKEYKKQAESIKRADNKEDTTNNKKVTINKDSKETDVVSKGERTITNEVQDANTSRMSPIDTVKPNLVQNQQHHINIVQRTNITPIDTKA</sequence>
<evidence type="ECO:0000313" key="2">
    <source>
        <dbReference type="EMBL" id="MBC2399260.1"/>
    </source>
</evidence>
<feature type="coiled-coil region" evidence="1">
    <location>
        <begin position="28"/>
        <end position="86"/>
    </location>
</feature>
<keyword evidence="3" id="KW-1185">Reference proteome</keyword>
<evidence type="ECO:0000313" key="3">
    <source>
        <dbReference type="Proteomes" id="UP000563151"/>
    </source>
</evidence>
<proteinExistence type="predicted"/>
<dbReference type="RefSeq" id="WP_051593422.1">
    <property type="nucleotide sequence ID" value="NZ_JAAZWO010000024.1"/>
</dbReference>
<accession>A0A923EE81</accession>
<name>A0A923EE81_CLOTT</name>
<dbReference type="EMBL" id="JAAZWO010000024">
    <property type="protein sequence ID" value="MBC2399260.1"/>
    <property type="molecule type" value="Genomic_DNA"/>
</dbReference>
<evidence type="ECO:0000256" key="1">
    <source>
        <dbReference type="SAM" id="Coils"/>
    </source>
</evidence>